<dbReference type="GO" id="GO:0005634">
    <property type="term" value="C:nucleus"/>
    <property type="evidence" value="ECO:0007669"/>
    <property type="project" value="UniProtKB-SubCell"/>
</dbReference>
<comment type="subunit">
    <text evidence="3 10">Homodimers and heterodimers.</text>
</comment>
<dbReference type="PANTHER" id="PTHR31734:SF38">
    <property type="entry name" value="AUXIN-RESPONSIVE PROTEIN IAA29"/>
    <property type="match status" value="1"/>
</dbReference>
<keyword evidence="7 10" id="KW-0539">Nucleus</keyword>
<evidence type="ECO:0000256" key="7">
    <source>
        <dbReference type="ARBA" id="ARBA00023242"/>
    </source>
</evidence>
<evidence type="ECO:0000256" key="9">
    <source>
        <dbReference type="ARBA" id="ARBA00025283"/>
    </source>
</evidence>
<dbReference type="SUPFAM" id="SSF54277">
    <property type="entry name" value="CAD &amp; PB1 domains"/>
    <property type="match status" value="1"/>
</dbReference>
<evidence type="ECO:0000256" key="6">
    <source>
        <dbReference type="ARBA" id="ARBA00023163"/>
    </source>
</evidence>
<sequence>MELQLGLALPTTPSTLNSRFNHKKRTFSQHLDHAPQLTLSLLPLTPSLSSTNTINNKDDEDGVEALVGWPPLNYWRKKLRIDEVADNSDDHMLWIDNHRDVGVRGSRNTLYVKVKMEGVGIARKVDLCMHQSFQALKQTLMDMFGKCHQLSNSYELAYQDKEGDWLLAKDVPWRQVIDEYFYITIQLIKLVHYNKDFACRCLVSILLSMLTVALALIKFIG</sequence>
<comment type="caution">
    <text evidence="12">The sequence shown here is derived from an EMBL/GenBank/DDBJ whole genome shotgun (WGS) entry which is preliminary data.</text>
</comment>
<evidence type="ECO:0000313" key="12">
    <source>
        <dbReference type="EMBL" id="KAK7264898.1"/>
    </source>
</evidence>
<evidence type="ECO:0000256" key="10">
    <source>
        <dbReference type="RuleBase" id="RU004549"/>
    </source>
</evidence>
<reference evidence="12 13" key="1">
    <citation type="submission" date="2024-01" db="EMBL/GenBank/DDBJ databases">
        <title>The genomes of 5 underutilized Papilionoideae crops provide insights into root nodulation and disease resistance.</title>
        <authorList>
            <person name="Yuan L."/>
        </authorList>
    </citation>
    <scope>NUCLEOTIDE SEQUENCE [LARGE SCALE GENOMIC DNA]</scope>
    <source>
        <strain evidence="12">LY-2023</strain>
        <tissue evidence="12">Leaf</tissue>
    </source>
</reference>
<accession>A0AAN9EYM6</accession>
<evidence type="ECO:0000313" key="13">
    <source>
        <dbReference type="Proteomes" id="UP001359559"/>
    </source>
</evidence>
<evidence type="ECO:0000256" key="8">
    <source>
        <dbReference type="ARBA" id="ARBA00023294"/>
    </source>
</evidence>
<keyword evidence="4 10" id="KW-0678">Repressor</keyword>
<dbReference type="InterPro" id="IPR033389">
    <property type="entry name" value="AUX/IAA_dom"/>
</dbReference>
<proteinExistence type="inferred from homology"/>
<comment type="similarity">
    <text evidence="2 10">Belongs to the Aux/IAA family.</text>
</comment>
<comment type="function">
    <text evidence="9">Aux/IAA proteins are short-lived transcriptional factors that function as repressors of early auxin response genes at low auxin concentrations. Repression is thought to result from the interaction with auxin response factors (ARFs), proteins that bind to the auxin-responsive promoter element (AuxRE). Formation of heterodimers with ARF proteins may alter their ability to modulate early auxin response genes expression.</text>
</comment>
<keyword evidence="5 10" id="KW-0805">Transcription regulation</keyword>
<feature type="domain" description="PB1" evidence="11">
    <location>
        <begin position="109"/>
        <end position="188"/>
    </location>
</feature>
<dbReference type="PANTHER" id="PTHR31734">
    <property type="entry name" value="AUXIN-RESPONSIVE PROTEIN IAA17"/>
    <property type="match status" value="1"/>
</dbReference>
<evidence type="ECO:0000256" key="3">
    <source>
        <dbReference type="ARBA" id="ARBA00011726"/>
    </source>
</evidence>
<dbReference type="InterPro" id="IPR053793">
    <property type="entry name" value="PB1-like"/>
</dbReference>
<evidence type="ECO:0000256" key="2">
    <source>
        <dbReference type="ARBA" id="ARBA00006728"/>
    </source>
</evidence>
<evidence type="ECO:0000256" key="4">
    <source>
        <dbReference type="ARBA" id="ARBA00022491"/>
    </source>
</evidence>
<name>A0AAN9EYM6_CLITE</name>
<dbReference type="PROSITE" id="PS51745">
    <property type="entry name" value="PB1"/>
    <property type="match status" value="1"/>
</dbReference>
<keyword evidence="6 10" id="KW-0804">Transcription</keyword>
<dbReference type="AlphaFoldDB" id="A0AAN9EYM6"/>
<gene>
    <name evidence="12" type="ORF">RJT34_32511</name>
</gene>
<keyword evidence="13" id="KW-1185">Reference proteome</keyword>
<comment type="subcellular location">
    <subcellularLocation>
        <location evidence="1 10">Nucleus</location>
    </subcellularLocation>
</comment>
<organism evidence="12 13">
    <name type="scientific">Clitoria ternatea</name>
    <name type="common">Butterfly pea</name>
    <dbReference type="NCBI Taxonomy" id="43366"/>
    <lineage>
        <taxon>Eukaryota</taxon>
        <taxon>Viridiplantae</taxon>
        <taxon>Streptophyta</taxon>
        <taxon>Embryophyta</taxon>
        <taxon>Tracheophyta</taxon>
        <taxon>Spermatophyta</taxon>
        <taxon>Magnoliopsida</taxon>
        <taxon>eudicotyledons</taxon>
        <taxon>Gunneridae</taxon>
        <taxon>Pentapetalae</taxon>
        <taxon>rosids</taxon>
        <taxon>fabids</taxon>
        <taxon>Fabales</taxon>
        <taxon>Fabaceae</taxon>
        <taxon>Papilionoideae</taxon>
        <taxon>50 kb inversion clade</taxon>
        <taxon>NPAAA clade</taxon>
        <taxon>indigoferoid/millettioid clade</taxon>
        <taxon>Phaseoleae</taxon>
        <taxon>Clitoria</taxon>
    </lineage>
</organism>
<keyword evidence="8 10" id="KW-0927">Auxin signaling pathway</keyword>
<dbReference type="GO" id="GO:0009734">
    <property type="term" value="P:auxin-activated signaling pathway"/>
    <property type="evidence" value="ECO:0007669"/>
    <property type="project" value="UniProtKB-UniRule"/>
</dbReference>
<evidence type="ECO:0000256" key="5">
    <source>
        <dbReference type="ARBA" id="ARBA00023015"/>
    </source>
</evidence>
<dbReference type="EMBL" id="JAYKXN010000008">
    <property type="protein sequence ID" value="KAK7264898.1"/>
    <property type="molecule type" value="Genomic_DNA"/>
</dbReference>
<dbReference type="Proteomes" id="UP001359559">
    <property type="component" value="Unassembled WGS sequence"/>
</dbReference>
<dbReference type="Pfam" id="PF02309">
    <property type="entry name" value="AUX_IAA"/>
    <property type="match status" value="2"/>
</dbReference>
<dbReference type="GO" id="GO:0006355">
    <property type="term" value="P:regulation of DNA-templated transcription"/>
    <property type="evidence" value="ECO:0007669"/>
    <property type="project" value="InterPro"/>
</dbReference>
<protein>
    <recommendedName>
        <fullName evidence="10">Auxin-induced protein</fullName>
    </recommendedName>
</protein>
<evidence type="ECO:0000259" key="11">
    <source>
        <dbReference type="PROSITE" id="PS51745"/>
    </source>
</evidence>
<dbReference type="Gene3D" id="3.10.20.90">
    <property type="entry name" value="Phosphatidylinositol 3-kinase Catalytic Subunit, Chain A, domain 1"/>
    <property type="match status" value="1"/>
</dbReference>
<evidence type="ECO:0000256" key="1">
    <source>
        <dbReference type="ARBA" id="ARBA00004123"/>
    </source>
</evidence>
<dbReference type="InterPro" id="IPR003311">
    <property type="entry name" value="AUX_IAA"/>
</dbReference>